<evidence type="ECO:0000313" key="7">
    <source>
        <dbReference type="Proteomes" id="UP000321154"/>
    </source>
</evidence>
<dbReference type="InterPro" id="IPR020802">
    <property type="entry name" value="TesA-like"/>
</dbReference>
<reference evidence="5 7" key="1">
    <citation type="submission" date="2019-07" db="EMBL/GenBank/DDBJ databases">
        <title>Whole genome shotgun sequence of Frigoribacterium faeni NBRC 103066.</title>
        <authorList>
            <person name="Hosoyama A."/>
            <person name="Uohara A."/>
            <person name="Ohji S."/>
            <person name="Ichikawa N."/>
        </authorList>
    </citation>
    <scope>NUCLEOTIDE SEQUENCE [LARGE SCALE GENOMIC DNA]</scope>
    <source>
        <strain evidence="5 7">NBRC 103066</strain>
    </source>
</reference>
<reference evidence="6 8" key="2">
    <citation type="submission" date="2020-07" db="EMBL/GenBank/DDBJ databases">
        <title>Sequencing the genomes of 1000 actinobacteria strains.</title>
        <authorList>
            <person name="Klenk H.-P."/>
        </authorList>
    </citation>
    <scope>NUCLEOTIDE SEQUENCE [LARGE SCALE GENOMIC DNA]</scope>
    <source>
        <strain evidence="6 8">DSM 10309</strain>
    </source>
</reference>
<dbReference type="SUPFAM" id="SSF53474">
    <property type="entry name" value="alpha/beta-Hydrolases"/>
    <property type="match status" value="1"/>
</dbReference>
<dbReference type="OrthoDB" id="2472181at2"/>
<evidence type="ECO:0000313" key="6">
    <source>
        <dbReference type="EMBL" id="MBA8812392.1"/>
    </source>
</evidence>
<dbReference type="InterPro" id="IPR042099">
    <property type="entry name" value="ANL_N_sf"/>
</dbReference>
<dbReference type="Gene3D" id="3.40.50.1820">
    <property type="entry name" value="alpha/beta hydrolase"/>
    <property type="match status" value="1"/>
</dbReference>
<dbReference type="Gene3D" id="3.40.50.12780">
    <property type="entry name" value="N-terminal domain of ligase-like"/>
    <property type="match status" value="1"/>
</dbReference>
<comment type="cofactor">
    <cofactor evidence="1">
        <name>pantetheine 4'-phosphate</name>
        <dbReference type="ChEBI" id="CHEBI:47942"/>
    </cofactor>
</comment>
<keyword evidence="2" id="KW-0596">Phosphopantetheine</keyword>
<dbReference type="Gene3D" id="1.10.1200.10">
    <property type="entry name" value="ACP-like"/>
    <property type="match status" value="1"/>
</dbReference>
<dbReference type="GO" id="GO:0005737">
    <property type="term" value="C:cytoplasm"/>
    <property type="evidence" value="ECO:0007669"/>
    <property type="project" value="TreeGrafter"/>
</dbReference>
<dbReference type="RefSeq" id="WP_146852036.1">
    <property type="nucleotide sequence ID" value="NZ_BAAAHR010000002.1"/>
</dbReference>
<keyword evidence="7" id="KW-1185">Reference proteome</keyword>
<comment type="caution">
    <text evidence="6">The sequence shown here is derived from an EMBL/GenBank/DDBJ whole genome shotgun (WGS) entry which is preliminary data.</text>
</comment>
<dbReference type="InterPro" id="IPR020806">
    <property type="entry name" value="PKS_PP-bd"/>
</dbReference>
<dbReference type="InterPro" id="IPR009081">
    <property type="entry name" value="PP-bd_ACP"/>
</dbReference>
<dbReference type="PANTHER" id="PTHR45527:SF1">
    <property type="entry name" value="FATTY ACID SYNTHASE"/>
    <property type="match status" value="1"/>
</dbReference>
<dbReference type="PANTHER" id="PTHR45527">
    <property type="entry name" value="NONRIBOSOMAL PEPTIDE SYNTHETASE"/>
    <property type="match status" value="1"/>
</dbReference>
<dbReference type="SMART" id="SM00824">
    <property type="entry name" value="PKS_TE"/>
    <property type="match status" value="1"/>
</dbReference>
<dbReference type="PROSITE" id="PS00455">
    <property type="entry name" value="AMP_BINDING"/>
    <property type="match status" value="1"/>
</dbReference>
<dbReference type="EMBL" id="BJUV01000001">
    <property type="protein sequence ID" value="GEK81895.1"/>
    <property type="molecule type" value="Genomic_DNA"/>
</dbReference>
<dbReference type="GO" id="GO:0016874">
    <property type="term" value="F:ligase activity"/>
    <property type="evidence" value="ECO:0007669"/>
    <property type="project" value="UniProtKB-KW"/>
</dbReference>
<dbReference type="InterPro" id="IPR006162">
    <property type="entry name" value="Ppantetheine_attach_site"/>
</dbReference>
<dbReference type="EMBL" id="JACGWW010000001">
    <property type="protein sequence ID" value="MBA8812392.1"/>
    <property type="molecule type" value="Genomic_DNA"/>
</dbReference>
<dbReference type="InterPro" id="IPR020845">
    <property type="entry name" value="AMP-binding_CS"/>
</dbReference>
<dbReference type="Gene3D" id="3.30.300.30">
    <property type="match status" value="1"/>
</dbReference>
<dbReference type="PROSITE" id="PS50075">
    <property type="entry name" value="CARRIER"/>
    <property type="match status" value="1"/>
</dbReference>
<dbReference type="InterPro" id="IPR029058">
    <property type="entry name" value="AB_hydrolase_fold"/>
</dbReference>
<dbReference type="Proteomes" id="UP000321154">
    <property type="component" value="Unassembled WGS sequence"/>
</dbReference>
<dbReference type="InterPro" id="IPR001031">
    <property type="entry name" value="Thioesterase"/>
</dbReference>
<dbReference type="PROSITE" id="PS00012">
    <property type="entry name" value="PHOSPHOPANTETHEINE"/>
    <property type="match status" value="1"/>
</dbReference>
<dbReference type="InterPro" id="IPR025110">
    <property type="entry name" value="AMP-bd_C"/>
</dbReference>
<evidence type="ECO:0000313" key="5">
    <source>
        <dbReference type="EMBL" id="GEK81895.1"/>
    </source>
</evidence>
<dbReference type="Proteomes" id="UP000522688">
    <property type="component" value="Unassembled WGS sequence"/>
</dbReference>
<evidence type="ECO:0000313" key="8">
    <source>
        <dbReference type="Proteomes" id="UP000522688"/>
    </source>
</evidence>
<dbReference type="InterPro" id="IPR000873">
    <property type="entry name" value="AMP-dep_synth/lig_dom"/>
</dbReference>
<proteinExistence type="predicted"/>
<dbReference type="Pfam" id="PF13193">
    <property type="entry name" value="AMP-binding_C"/>
    <property type="match status" value="1"/>
</dbReference>
<dbReference type="GO" id="GO:0031177">
    <property type="term" value="F:phosphopantetheine binding"/>
    <property type="evidence" value="ECO:0007669"/>
    <property type="project" value="InterPro"/>
</dbReference>
<sequence>MSPRAHADRTGIVDAPSTVSLASPTDPSLAPLVVPGPWPTVLDRFDAVVAAFGDRPAVSDDTGTLDYAELDRRSDVVAGRLVPLLAGVAARESPVGVFVGHRASTVVLLLALLKAGHLVTVFDPHLPEARLKRIVELSGATACVVDPGAGLSAGVDASSVTVTMSVVVPADELLADLGTPEAADGPASGVSAGLGVPARTGTPTSPVSIVYTSGSTGRPKGVVQMDGQVMNDSSARQAAFGYAPGDRAVFVLPFSFAAGQSSLFTILQSGAEAWCVDPREVGTAGLLDVMERIEPTLLHSTPHLLRSVTAALDSRADRSSSARGRPAPAFARVRLVATVGESVLGRDVEAARRHLAPGAVFVNEVGSSEIGILAHFRLPGTSPVPSGVLPAGRVGANKTVRLTDAVGDPVADGEAGEIEVVSDLLSAGYWRDEEQDALRFGRSPAGVRTIRQGDLGRFDENGDLVLLGRSDAAVKVRGYLVEPAEVEAALMTVDELREAVVVPVVVPGEVTRLVAYVVAHETSRPPSAAALRHAVRALVPEYMVPAEVVTMPALPRTERGKVDRQSLPPVPSRPTAAEDLDPYERVVAGIWSTVLGLDDVRLDDDFMALGGDSLSAAEMLAAVHAALGVDLPSTSLVRSPSLREFSRLASGGDRSLPSHPDVVTLRSGSGGPALFCFAGAGALALTFLPVARHLGDHDVYAVQQHALETRGLPDRSVEAAAERALAVLRLIQPRGPYRLVGHSYGGLVALEIASRLRAAGEEVALLALLDTFPPTTTATRADLAFEPLRAHEPEPAASGVLGRVPSAIRAAVDRRVEAVLPDGLPAARQLGERVRARVVGPLRFRGRRQFDAFFDQAGLAARRYRLRPYAGRVLFVVADGNDGAERDWRPVLQGPHTFVDLPSEHSSLLREPHATTLAGLLRDHLARAS</sequence>
<gene>
    <name evidence="6" type="ORF">FB463_000616</name>
    <name evidence="5" type="ORF">FFA01_02040</name>
</gene>
<dbReference type="SUPFAM" id="SSF56801">
    <property type="entry name" value="Acetyl-CoA synthetase-like"/>
    <property type="match status" value="1"/>
</dbReference>
<keyword evidence="6" id="KW-0436">Ligase</keyword>
<keyword evidence="3" id="KW-0597">Phosphoprotein</keyword>
<organism evidence="6 8">
    <name type="scientific">Frigoribacterium faeni</name>
    <dbReference type="NCBI Taxonomy" id="145483"/>
    <lineage>
        <taxon>Bacteria</taxon>
        <taxon>Bacillati</taxon>
        <taxon>Actinomycetota</taxon>
        <taxon>Actinomycetes</taxon>
        <taxon>Micrococcales</taxon>
        <taxon>Microbacteriaceae</taxon>
        <taxon>Frigoribacterium</taxon>
    </lineage>
</organism>
<accession>A0A7W3JGE0</accession>
<feature type="domain" description="Carrier" evidence="4">
    <location>
        <begin position="578"/>
        <end position="653"/>
    </location>
</feature>
<dbReference type="Pfam" id="PF00501">
    <property type="entry name" value="AMP-binding"/>
    <property type="match status" value="1"/>
</dbReference>
<dbReference type="SUPFAM" id="SSF47336">
    <property type="entry name" value="ACP-like"/>
    <property type="match status" value="1"/>
</dbReference>
<dbReference type="GO" id="GO:0044550">
    <property type="term" value="P:secondary metabolite biosynthetic process"/>
    <property type="evidence" value="ECO:0007669"/>
    <property type="project" value="TreeGrafter"/>
</dbReference>
<evidence type="ECO:0000256" key="2">
    <source>
        <dbReference type="ARBA" id="ARBA00022450"/>
    </source>
</evidence>
<dbReference type="Pfam" id="PF00550">
    <property type="entry name" value="PP-binding"/>
    <property type="match status" value="1"/>
</dbReference>
<dbReference type="GO" id="GO:0043041">
    <property type="term" value="P:amino acid activation for nonribosomal peptide biosynthetic process"/>
    <property type="evidence" value="ECO:0007669"/>
    <property type="project" value="TreeGrafter"/>
</dbReference>
<dbReference type="SMART" id="SM00823">
    <property type="entry name" value="PKS_PP"/>
    <property type="match status" value="1"/>
</dbReference>
<dbReference type="AlphaFoldDB" id="A0A7W3JGE0"/>
<dbReference type="Pfam" id="PF00975">
    <property type="entry name" value="Thioesterase"/>
    <property type="match status" value="1"/>
</dbReference>
<name>A0A7W3JGE0_9MICO</name>
<evidence type="ECO:0000259" key="4">
    <source>
        <dbReference type="PROSITE" id="PS50075"/>
    </source>
</evidence>
<protein>
    <submittedName>
        <fullName evidence="6">Acyl-coenzyme A synthetase/AMP-(Fatty) acid ligase/thioesterase domain-containing protein/acyl carrier protein</fullName>
    </submittedName>
</protein>
<dbReference type="InterPro" id="IPR045851">
    <property type="entry name" value="AMP-bd_C_sf"/>
</dbReference>
<evidence type="ECO:0000256" key="3">
    <source>
        <dbReference type="ARBA" id="ARBA00022553"/>
    </source>
</evidence>
<dbReference type="InterPro" id="IPR036736">
    <property type="entry name" value="ACP-like_sf"/>
</dbReference>
<evidence type="ECO:0000256" key="1">
    <source>
        <dbReference type="ARBA" id="ARBA00001957"/>
    </source>
</evidence>